<feature type="region of interest" description="Disordered" evidence="5">
    <location>
        <begin position="177"/>
        <end position="245"/>
    </location>
</feature>
<reference evidence="7" key="1">
    <citation type="journal article" date="2021" name="Nat. Commun.">
        <title>Genetic determinants of endophytism in the Arabidopsis root mycobiome.</title>
        <authorList>
            <person name="Mesny F."/>
            <person name="Miyauchi S."/>
            <person name="Thiergart T."/>
            <person name="Pickel B."/>
            <person name="Atanasova L."/>
            <person name="Karlsson M."/>
            <person name="Huettel B."/>
            <person name="Barry K.W."/>
            <person name="Haridas S."/>
            <person name="Chen C."/>
            <person name="Bauer D."/>
            <person name="Andreopoulos W."/>
            <person name="Pangilinan J."/>
            <person name="LaButti K."/>
            <person name="Riley R."/>
            <person name="Lipzen A."/>
            <person name="Clum A."/>
            <person name="Drula E."/>
            <person name="Henrissat B."/>
            <person name="Kohler A."/>
            <person name="Grigoriev I.V."/>
            <person name="Martin F.M."/>
            <person name="Hacquard S."/>
        </authorList>
    </citation>
    <scope>NUCLEOTIDE SEQUENCE</scope>
    <source>
        <strain evidence="7">MPI-SDFR-AT-0120</strain>
    </source>
</reference>
<gene>
    <name evidence="7" type="ORF">FB567DRAFT_278995</name>
</gene>
<evidence type="ECO:0000313" key="7">
    <source>
        <dbReference type="EMBL" id="KAH7091645.1"/>
    </source>
</evidence>
<feature type="DNA-binding region" description="Homeobox" evidence="4">
    <location>
        <begin position="278"/>
        <end position="340"/>
    </location>
</feature>
<dbReference type="InterPro" id="IPR008422">
    <property type="entry name" value="KN_HD"/>
</dbReference>
<evidence type="ECO:0000256" key="1">
    <source>
        <dbReference type="ARBA" id="ARBA00023125"/>
    </source>
</evidence>
<dbReference type="InterPro" id="IPR009057">
    <property type="entry name" value="Homeodomain-like_sf"/>
</dbReference>
<evidence type="ECO:0000256" key="5">
    <source>
        <dbReference type="SAM" id="MobiDB-lite"/>
    </source>
</evidence>
<evidence type="ECO:0000256" key="3">
    <source>
        <dbReference type="ARBA" id="ARBA00023242"/>
    </source>
</evidence>
<keyword evidence="8" id="KW-1185">Reference proteome</keyword>
<dbReference type="InterPro" id="IPR050224">
    <property type="entry name" value="TALE_homeobox"/>
</dbReference>
<dbReference type="PROSITE" id="PS50071">
    <property type="entry name" value="HOMEOBOX_2"/>
    <property type="match status" value="1"/>
</dbReference>
<dbReference type="InterPro" id="IPR001356">
    <property type="entry name" value="HD"/>
</dbReference>
<dbReference type="Proteomes" id="UP000813461">
    <property type="component" value="Unassembled WGS sequence"/>
</dbReference>
<feature type="region of interest" description="Disordered" evidence="5">
    <location>
        <begin position="21"/>
        <end position="119"/>
    </location>
</feature>
<feature type="domain" description="Homeobox" evidence="6">
    <location>
        <begin position="276"/>
        <end position="339"/>
    </location>
</feature>
<sequence length="369" mass="42463">MEYLTLQDIPHRQYDPLLHSRNMAMPRSTERSQPHMDERLRDAYRVAANDLRRTPPVQPGESNGAEKLPSFSEFIQTTRTQTPPHTPSRRHGSVNRSPREHAQFEESYVEMKRRRVDQRSDSIWQEQNYSRAGEPLESRRARQLGEPAPLTYSQPHETSFNPSYPGHMQQHRPSVAYPPVHSRHHSVSSPHDRLGHHSHSGPPNMLLQSGYTPPPTHSQAYDHRQSYYGSPAAQPGHGFAPPPHYVGPSYNGAPYHGYDSGYSDIRFQQHMGVNPDHGRKRRGNLPKEATNLFKDWYSKNRDSPYPTEEQKLEMCEITGLNMSQVANWFINARRREPEKERKAMEFKEKAARETQDKAPRDAAKMPGGI</sequence>
<name>A0A8K0RC11_9PLEO</name>
<evidence type="ECO:0000256" key="4">
    <source>
        <dbReference type="PROSITE-ProRule" id="PRU00108"/>
    </source>
</evidence>
<evidence type="ECO:0000259" key="6">
    <source>
        <dbReference type="PROSITE" id="PS50071"/>
    </source>
</evidence>
<feature type="compositionally biased region" description="Basic and acidic residues" evidence="5">
    <location>
        <begin position="336"/>
        <end position="363"/>
    </location>
</feature>
<accession>A0A8K0RC11</accession>
<dbReference type="GO" id="GO:0003677">
    <property type="term" value="F:DNA binding"/>
    <property type="evidence" value="ECO:0007669"/>
    <property type="project" value="UniProtKB-UniRule"/>
</dbReference>
<dbReference type="GO" id="GO:0006355">
    <property type="term" value="P:regulation of DNA-templated transcription"/>
    <property type="evidence" value="ECO:0007669"/>
    <property type="project" value="InterPro"/>
</dbReference>
<evidence type="ECO:0000256" key="2">
    <source>
        <dbReference type="ARBA" id="ARBA00023155"/>
    </source>
</evidence>
<evidence type="ECO:0000313" key="8">
    <source>
        <dbReference type="Proteomes" id="UP000813461"/>
    </source>
</evidence>
<keyword evidence="3 4" id="KW-0539">Nucleus</keyword>
<dbReference type="AlphaFoldDB" id="A0A8K0RC11"/>
<dbReference type="OrthoDB" id="10056939at2759"/>
<dbReference type="SUPFAM" id="SSF46689">
    <property type="entry name" value="Homeodomain-like"/>
    <property type="match status" value="1"/>
</dbReference>
<comment type="caution">
    <text evidence="7">The sequence shown here is derived from an EMBL/GenBank/DDBJ whole genome shotgun (WGS) entry which is preliminary data.</text>
</comment>
<protein>
    <recommendedName>
        <fullName evidence="6">Homeobox domain-containing protein</fullName>
    </recommendedName>
</protein>
<dbReference type="SMART" id="SM00389">
    <property type="entry name" value="HOX"/>
    <property type="match status" value="1"/>
</dbReference>
<proteinExistence type="predicted"/>
<dbReference type="EMBL" id="JAGMVJ010000004">
    <property type="protein sequence ID" value="KAH7091645.1"/>
    <property type="molecule type" value="Genomic_DNA"/>
</dbReference>
<feature type="compositionally biased region" description="Basic and acidic residues" evidence="5">
    <location>
        <begin position="28"/>
        <end position="44"/>
    </location>
</feature>
<dbReference type="PANTHER" id="PTHR11850">
    <property type="entry name" value="HOMEOBOX PROTEIN TRANSCRIPTION FACTORS"/>
    <property type="match status" value="1"/>
</dbReference>
<dbReference type="CDD" id="cd00086">
    <property type="entry name" value="homeodomain"/>
    <property type="match status" value="1"/>
</dbReference>
<comment type="subcellular location">
    <subcellularLocation>
        <location evidence="4">Nucleus</location>
    </subcellularLocation>
</comment>
<dbReference type="GO" id="GO:0005634">
    <property type="term" value="C:nucleus"/>
    <property type="evidence" value="ECO:0007669"/>
    <property type="project" value="UniProtKB-SubCell"/>
</dbReference>
<keyword evidence="1 4" id="KW-0238">DNA-binding</keyword>
<feature type="region of interest" description="Disordered" evidence="5">
    <location>
        <begin position="336"/>
        <end position="369"/>
    </location>
</feature>
<dbReference type="Gene3D" id="1.10.10.60">
    <property type="entry name" value="Homeodomain-like"/>
    <property type="match status" value="1"/>
</dbReference>
<keyword evidence="2 4" id="KW-0371">Homeobox</keyword>
<organism evidence="7 8">
    <name type="scientific">Paraphoma chrysanthemicola</name>
    <dbReference type="NCBI Taxonomy" id="798071"/>
    <lineage>
        <taxon>Eukaryota</taxon>
        <taxon>Fungi</taxon>
        <taxon>Dikarya</taxon>
        <taxon>Ascomycota</taxon>
        <taxon>Pezizomycotina</taxon>
        <taxon>Dothideomycetes</taxon>
        <taxon>Pleosporomycetidae</taxon>
        <taxon>Pleosporales</taxon>
        <taxon>Pleosporineae</taxon>
        <taxon>Phaeosphaeriaceae</taxon>
        <taxon>Paraphoma</taxon>
    </lineage>
</organism>
<dbReference type="Pfam" id="PF05920">
    <property type="entry name" value="Homeobox_KN"/>
    <property type="match status" value="1"/>
</dbReference>